<dbReference type="CDD" id="cd21198">
    <property type="entry name" value="CH_EHBP"/>
    <property type="match status" value="1"/>
</dbReference>
<dbReference type="EMBL" id="OV121132">
    <property type="protein sequence ID" value="CAH0546796.1"/>
    <property type="molecule type" value="Genomic_DNA"/>
</dbReference>
<dbReference type="PANTHER" id="PTHR23167:SF46">
    <property type="entry name" value="EPS15 HOMOLOGY DOMAIN CONTAINING PROTEIN-BINDING PROTEIN 1, ISOFORM F"/>
    <property type="match status" value="1"/>
</dbReference>
<feature type="region of interest" description="Disordered" evidence="5">
    <location>
        <begin position="657"/>
        <end position="735"/>
    </location>
</feature>
<evidence type="ECO:0000256" key="5">
    <source>
        <dbReference type="SAM" id="MobiDB-lite"/>
    </source>
</evidence>
<feature type="domain" description="Calponin-homology (CH)" evidence="6">
    <location>
        <begin position="438"/>
        <end position="543"/>
    </location>
</feature>
<accession>A0A9P0ATA4</accession>
<feature type="domain" description="BMERB" evidence="8">
    <location>
        <begin position="824"/>
        <end position="1043"/>
    </location>
</feature>
<feature type="compositionally biased region" description="Basic and acidic residues" evidence="5">
    <location>
        <begin position="672"/>
        <end position="693"/>
    </location>
</feature>
<keyword evidence="3" id="KW-0967">Endosome</keyword>
<evidence type="ECO:0000256" key="1">
    <source>
        <dbReference type="ARBA" id="ARBA00004177"/>
    </source>
</evidence>
<dbReference type="PROSITE" id="PS51840">
    <property type="entry name" value="C2_NT"/>
    <property type="match status" value="1"/>
</dbReference>
<dbReference type="Gene3D" id="1.10.418.10">
    <property type="entry name" value="Calponin-like domain"/>
    <property type="match status" value="1"/>
</dbReference>
<dbReference type="GO" id="GO:0005768">
    <property type="term" value="C:endosome"/>
    <property type="evidence" value="ECO:0007669"/>
    <property type="project" value="UniProtKB-SubCell"/>
</dbReference>
<evidence type="ECO:0000256" key="3">
    <source>
        <dbReference type="ARBA" id="ARBA00022753"/>
    </source>
</evidence>
<evidence type="ECO:0000259" key="6">
    <source>
        <dbReference type="PROSITE" id="PS50021"/>
    </source>
</evidence>
<dbReference type="PROSITE" id="PS50021">
    <property type="entry name" value="CH"/>
    <property type="match status" value="1"/>
</dbReference>
<dbReference type="PANTHER" id="PTHR23167">
    <property type="entry name" value="CALPONIN HOMOLOGY DOMAIN-CONTAINING PROTEIN DDB_G0272472-RELATED"/>
    <property type="match status" value="1"/>
</dbReference>
<dbReference type="FunFam" id="1.10.418.10:FF:000023">
    <property type="entry name" value="EH domain-binding protein 1 isoform X1"/>
    <property type="match status" value="1"/>
</dbReference>
<feature type="region of interest" description="Disordered" evidence="5">
    <location>
        <begin position="767"/>
        <end position="799"/>
    </location>
</feature>
<dbReference type="InterPro" id="IPR022735">
    <property type="entry name" value="bMERB_dom"/>
</dbReference>
<keyword evidence="10" id="KW-1185">Reference proteome</keyword>
<dbReference type="PROSITE" id="PS51848">
    <property type="entry name" value="BMERB"/>
    <property type="match status" value="1"/>
</dbReference>
<evidence type="ECO:0000313" key="10">
    <source>
        <dbReference type="Proteomes" id="UP001154078"/>
    </source>
</evidence>
<dbReference type="Proteomes" id="UP001154078">
    <property type="component" value="Chromosome 1"/>
</dbReference>
<evidence type="ECO:0000313" key="9">
    <source>
        <dbReference type="EMBL" id="CAH0546796.1"/>
    </source>
</evidence>
<feature type="region of interest" description="Disordered" evidence="5">
    <location>
        <begin position="589"/>
        <end position="614"/>
    </location>
</feature>
<dbReference type="SMART" id="SM01203">
    <property type="entry name" value="DUF3585"/>
    <property type="match status" value="1"/>
</dbReference>
<keyword evidence="2" id="KW-0597">Phosphoprotein</keyword>
<dbReference type="InterPro" id="IPR019448">
    <property type="entry name" value="NT-C2"/>
</dbReference>
<evidence type="ECO:0000259" key="7">
    <source>
        <dbReference type="PROSITE" id="PS51840"/>
    </source>
</evidence>
<organism evidence="9 10">
    <name type="scientific">Brassicogethes aeneus</name>
    <name type="common">Rape pollen beetle</name>
    <name type="synonym">Meligethes aeneus</name>
    <dbReference type="NCBI Taxonomy" id="1431903"/>
    <lineage>
        <taxon>Eukaryota</taxon>
        <taxon>Metazoa</taxon>
        <taxon>Ecdysozoa</taxon>
        <taxon>Arthropoda</taxon>
        <taxon>Hexapoda</taxon>
        <taxon>Insecta</taxon>
        <taxon>Pterygota</taxon>
        <taxon>Neoptera</taxon>
        <taxon>Endopterygota</taxon>
        <taxon>Coleoptera</taxon>
        <taxon>Polyphaga</taxon>
        <taxon>Cucujiformia</taxon>
        <taxon>Nitidulidae</taxon>
        <taxon>Meligethinae</taxon>
        <taxon>Brassicogethes</taxon>
    </lineage>
</organism>
<feature type="compositionally biased region" description="Basic and acidic residues" evidence="5">
    <location>
        <begin position="767"/>
        <end position="781"/>
    </location>
</feature>
<evidence type="ECO:0000256" key="4">
    <source>
        <dbReference type="ARBA" id="ARBA00023054"/>
    </source>
</evidence>
<dbReference type="AlphaFoldDB" id="A0A9P0ATA4"/>
<evidence type="ECO:0008006" key="11">
    <source>
        <dbReference type="Google" id="ProtNLM"/>
    </source>
</evidence>
<feature type="domain" description="C2 NT-type" evidence="7">
    <location>
        <begin position="99"/>
        <end position="250"/>
    </location>
</feature>
<dbReference type="InterPro" id="IPR050540">
    <property type="entry name" value="F-actin_Monoox_Mical"/>
</dbReference>
<dbReference type="Pfam" id="PF10358">
    <property type="entry name" value="NT-C2"/>
    <property type="match status" value="1"/>
</dbReference>
<dbReference type="Pfam" id="PF00307">
    <property type="entry name" value="CH"/>
    <property type="match status" value="1"/>
</dbReference>
<feature type="compositionally biased region" description="Basic and acidic residues" evidence="5">
    <location>
        <begin position="790"/>
        <end position="799"/>
    </location>
</feature>
<dbReference type="Pfam" id="PF12130">
    <property type="entry name" value="bMERB_dom"/>
    <property type="match status" value="1"/>
</dbReference>
<keyword evidence="4" id="KW-0175">Coiled coil</keyword>
<reference evidence="9" key="1">
    <citation type="submission" date="2021-12" db="EMBL/GenBank/DDBJ databases">
        <authorList>
            <person name="King R."/>
        </authorList>
    </citation>
    <scope>NUCLEOTIDE SEQUENCE</scope>
</reference>
<comment type="subcellular location">
    <subcellularLocation>
        <location evidence="1">Endosome</location>
    </subcellularLocation>
</comment>
<dbReference type="InterPro" id="IPR001715">
    <property type="entry name" value="CH_dom"/>
</dbReference>
<feature type="compositionally biased region" description="Basic and acidic residues" evidence="5">
    <location>
        <begin position="592"/>
        <end position="614"/>
    </location>
</feature>
<sequence length="1058" mass="121400">MSFRQRIIIARTVIINYSKHLLSKQSAINCRFNRYVAELLLVRNFLKDFSSDLSVKIDLLKCYVPIAFFTKETITDLKMNSCVPISGVNANMGSVWKRLQRVNKRAAKFQFTVSYHQLAIEFTSKWEPHKLSLVWSRRSRRVVSTPMAWEPTLQNPFKGLVVWPVPENHQVSITLFKDPRTNELEDKDWSFILEDVPATGKRRQLAVAHINMRKYASVESTQSEVQIIFKPTSKKKLVNAKLDCTLSCVFLREGKATDEDMQSMASLMSVNNNSDIAQMEDVEDEDYSLNDNSIMKNSLHEVTANLQQMTNSLSGSDFASTPISVNSIQSLSRDDKTPTAETFSPLNEKSKLVNSAPVSAPKPGDFQEPDTDFYSEQCSDLLDKLDSLEEENEDDLAIVNLPSSSPPMKPIRNSVNIKLQPLDLKEMIETPKSCQKSTTPGQDLLEWCKEMTKDYQGVKVANLTTSWRNGMAFCALIHHFEPELIDFESLTPHDVKGNCKKAFDAGDKLGIPRVIEPTDMHMLAVPDKLAVMTYLHQLRAHFTGHQLEVQQIGKTSEESNYIIGKFNTDKDTDITKQVFGQEIINLRKAKQKSRENSKEKEMNHANKEATDAKQKLHLQLKITNEPEPFREPKEQSPTLVKDVKDIILSGSKNIISKVITSPDKNNKQQPPPKKEEKNPEVKKPMLMTRRELTDPFGSDDEEETVDNKSANKVNGDVNGVENDEKETKDKEGDIFSDLPKPNANFWLAIKMFFTRVQQILMRHSEQRERARQLLEQTKRESTSNTTSPTKSEEERQAQLRERARRLLAEARRGSTPPTEVIRISPESVKSYSEADDQLLRMGEELAKLERQNGDGSETNGNIYSKLAEYSECKTSPHDIKERITPDKLPDELGLKEMGIDVHTWIYREMEDLEREECSIDEQAAVLEIQLRNVIKSNTSNEEEEALMSKWFMLVNKKNALLRRQMQLNILEKEADLETRYKMLNEELQKIASIEDWRKTEEQRNREQMLLEELVQIVNKRDELVHHLDNQEKAIEEDDLIEQDLSHLELQPKDKCVIS</sequence>
<feature type="region of interest" description="Disordered" evidence="5">
    <location>
        <begin position="329"/>
        <end position="348"/>
    </location>
</feature>
<gene>
    <name evidence="9" type="ORF">MELIAE_LOCUS889</name>
</gene>
<dbReference type="InterPro" id="IPR036872">
    <property type="entry name" value="CH_dom_sf"/>
</dbReference>
<name>A0A9P0ATA4_BRAAE</name>
<proteinExistence type="predicted"/>
<evidence type="ECO:0000256" key="2">
    <source>
        <dbReference type="ARBA" id="ARBA00022553"/>
    </source>
</evidence>
<dbReference type="SMART" id="SM00033">
    <property type="entry name" value="CH"/>
    <property type="match status" value="1"/>
</dbReference>
<dbReference type="SUPFAM" id="SSF47576">
    <property type="entry name" value="Calponin-homology domain, CH-domain"/>
    <property type="match status" value="1"/>
</dbReference>
<evidence type="ECO:0000259" key="8">
    <source>
        <dbReference type="PROSITE" id="PS51848"/>
    </source>
</evidence>
<dbReference type="OrthoDB" id="5972258at2759"/>
<feature type="compositionally biased region" description="Polar residues" evidence="5">
    <location>
        <begin position="339"/>
        <end position="348"/>
    </location>
</feature>
<protein>
    <recommendedName>
        <fullName evidence="11">EH domain-binding protein 1</fullName>
    </recommendedName>
</protein>